<protein>
    <recommendedName>
        <fullName evidence="2">MINDY deubiquitinase domain-containing protein</fullName>
    </recommendedName>
</protein>
<feature type="domain" description="MINDY deubiquitinase" evidence="2">
    <location>
        <begin position="443"/>
        <end position="747"/>
    </location>
</feature>
<dbReference type="EMBL" id="CAWUHB010000053">
    <property type="protein sequence ID" value="CAK7230384.1"/>
    <property type="molecule type" value="Genomic_DNA"/>
</dbReference>
<feature type="region of interest" description="Disordered" evidence="1">
    <location>
        <begin position="848"/>
        <end position="1058"/>
    </location>
</feature>
<feature type="compositionally biased region" description="Pro residues" evidence="1">
    <location>
        <begin position="132"/>
        <end position="151"/>
    </location>
</feature>
<sequence>MVARKPLPQSYGGVNPSSPGSSAADNVPDILRPGRHPVPPSSSTPSSPFSNFDAEEQSAWRQPALQDSTNQAYRPPPQQQQPPAAATTIPTILLQSATGSSTASGFSETNPFKRKILASTPELPASSLAGAPPSPSAPPPPPPAVSQPLPPTTSFSQMSMEDQNRNPWQPAPADVSSSAPLAPIPVVADTSAAGAGENAWASQNASAQPSGRTTPGANGSSVRHSNLMIFPSDDDGDTAGWDEVASASPPVMTAPGASVAPAGPPRPPFTPLAEKDATASNEALLEDRNAWDDLDGIGGNKPVVTEPAGDGWNLVDTEPVPGQLSRQSTWENFTDDEDEPGSSSGSRSGAAEPQNKTKSKAKGKSVDPTAPAVDSSQPLISIDSPPPTSKPAKSTEPAPAYVAPTASQQGAVLEAEPVPQFPPRSMLDVGDEPPRPAVSGKPETYQVKNISWYDFHAAKNPRVSPILVQNANGPCPLVALVNALSLTTPADVSTSLTEMLKAREQVSLSFLLSAVFDELMSSRRSGTDSDLPDVDELYKFLKGLHTGMNVNPRFIPTPENVTAFRRTSLTHLHPTERDDMIPGTFEDTREMRLYATFHIPLIHGWLPTKDDGAYEALSRQATSYEDVQNLLFREEELEDKLSRPDGDGLTEEEQQLFQDILEIKTFLQFSATQLTPFGLEVIAKAMLPGNFAILFRNDHFSTLYRHPQTLQLLSLVTDAGYASHDEVIWETLVDVNGEHAEFYSGDFRLVGGNNGQQSSSQRPGASGSGSGSGSDQGGWTTVRGRRQNASSQSPADYAHPLSNEELSRHEQEDRDLALALQLQEEEEERHRSEEARRNSQLSERFIEQNARPAAQPAQGTRRPSNAAGGGRYSSSQAPVSQRRSSAGFSGSSSLLVDNNAGHRRTSSSSASGSALGATNSNGQRVGRYSNGVTASRTSSAQQIIRPLIPPSSTSRMTNTRPAVNRAADDGDGEEAPPSYEQAAKQAPYHPPPGAPGSESAAAGSSAAASSSNLGTSASRITPSPRPPPRQFVTPGNYPQSYRPQQTASNRADRECTIM</sequence>
<feature type="compositionally biased region" description="Polar residues" evidence="1">
    <location>
        <begin position="15"/>
        <end position="24"/>
    </location>
</feature>
<feature type="region of interest" description="Disordered" evidence="1">
    <location>
        <begin position="1"/>
        <end position="399"/>
    </location>
</feature>
<feature type="compositionally biased region" description="Polar residues" evidence="1">
    <location>
        <begin position="152"/>
        <end position="167"/>
    </location>
</feature>
<feature type="compositionally biased region" description="Polar residues" evidence="1">
    <location>
        <begin position="1036"/>
        <end position="1049"/>
    </location>
</feature>
<feature type="compositionally biased region" description="Low complexity" evidence="1">
    <location>
        <begin position="121"/>
        <end position="131"/>
    </location>
</feature>
<feature type="compositionally biased region" description="Basic and acidic residues" evidence="1">
    <location>
        <begin position="805"/>
        <end position="814"/>
    </location>
</feature>
<dbReference type="PANTHER" id="PTHR18063">
    <property type="entry name" value="NF-E2 INDUCIBLE PROTEIN"/>
    <property type="match status" value="1"/>
</dbReference>
<proteinExistence type="predicted"/>
<dbReference type="Pfam" id="PF04424">
    <property type="entry name" value="MINDY_DUB"/>
    <property type="match status" value="1"/>
</dbReference>
<feature type="region of interest" description="Disordered" evidence="1">
    <location>
        <begin position="419"/>
        <end position="442"/>
    </location>
</feature>
<feature type="compositionally biased region" description="Low complexity" evidence="1">
    <location>
        <begin position="995"/>
        <end position="1022"/>
    </location>
</feature>
<evidence type="ECO:0000313" key="3">
    <source>
        <dbReference type="EMBL" id="CAK7230384.1"/>
    </source>
</evidence>
<evidence type="ECO:0000259" key="2">
    <source>
        <dbReference type="Pfam" id="PF04424"/>
    </source>
</evidence>
<gene>
    <name evidence="3" type="ORF">SCUCBS95973_007554</name>
</gene>
<feature type="compositionally biased region" description="Polar residues" evidence="1">
    <location>
        <begin position="200"/>
        <end position="224"/>
    </location>
</feature>
<feature type="region of interest" description="Disordered" evidence="1">
    <location>
        <begin position="751"/>
        <end position="814"/>
    </location>
</feature>
<evidence type="ECO:0000256" key="1">
    <source>
        <dbReference type="SAM" id="MobiDB-lite"/>
    </source>
</evidence>
<feature type="compositionally biased region" description="Polar residues" evidence="1">
    <location>
        <begin position="950"/>
        <end position="961"/>
    </location>
</feature>
<evidence type="ECO:0000313" key="4">
    <source>
        <dbReference type="Proteomes" id="UP001642405"/>
    </source>
</evidence>
<feature type="compositionally biased region" description="Basic and acidic residues" evidence="1">
    <location>
        <begin position="828"/>
        <end position="837"/>
    </location>
</feature>
<dbReference type="InterPro" id="IPR007518">
    <property type="entry name" value="MINDY"/>
</dbReference>
<feature type="compositionally biased region" description="Gly residues" evidence="1">
    <location>
        <begin position="766"/>
        <end position="776"/>
    </location>
</feature>
<dbReference type="Proteomes" id="UP001642405">
    <property type="component" value="Unassembled WGS sequence"/>
</dbReference>
<feature type="compositionally biased region" description="Low complexity" evidence="1">
    <location>
        <begin position="81"/>
        <end position="105"/>
    </location>
</feature>
<feature type="compositionally biased region" description="Low complexity" evidence="1">
    <location>
        <begin position="880"/>
        <end position="893"/>
    </location>
</feature>
<feature type="region of interest" description="Disordered" evidence="1">
    <location>
        <begin position="823"/>
        <end position="842"/>
    </location>
</feature>
<feature type="compositionally biased region" description="Low complexity" evidence="1">
    <location>
        <begin position="906"/>
        <end position="922"/>
    </location>
</feature>
<feature type="compositionally biased region" description="Low complexity" evidence="1">
    <location>
        <begin position="755"/>
        <end position="765"/>
    </location>
</feature>
<comment type="caution">
    <text evidence="3">The sequence shown here is derived from an EMBL/GenBank/DDBJ whole genome shotgun (WGS) entry which is preliminary data.</text>
</comment>
<name>A0ABP0CGP3_9PEZI</name>
<accession>A0ABP0CGP3</accession>
<feature type="compositionally biased region" description="Polar residues" evidence="1">
    <location>
        <begin position="930"/>
        <end position="942"/>
    </location>
</feature>
<reference evidence="3 4" key="1">
    <citation type="submission" date="2024-01" db="EMBL/GenBank/DDBJ databases">
        <authorList>
            <person name="Allen C."/>
            <person name="Tagirdzhanova G."/>
        </authorList>
    </citation>
    <scope>NUCLEOTIDE SEQUENCE [LARGE SCALE GENOMIC DNA]</scope>
</reference>
<keyword evidence="4" id="KW-1185">Reference proteome</keyword>
<organism evidence="3 4">
    <name type="scientific">Sporothrix curviconia</name>
    <dbReference type="NCBI Taxonomy" id="1260050"/>
    <lineage>
        <taxon>Eukaryota</taxon>
        <taxon>Fungi</taxon>
        <taxon>Dikarya</taxon>
        <taxon>Ascomycota</taxon>
        <taxon>Pezizomycotina</taxon>
        <taxon>Sordariomycetes</taxon>
        <taxon>Sordariomycetidae</taxon>
        <taxon>Ophiostomatales</taxon>
        <taxon>Ophiostomataceae</taxon>
        <taxon>Sporothrix</taxon>
    </lineage>
</organism>
<dbReference type="PANTHER" id="PTHR18063:SF6">
    <property type="entry name" value="UBIQUITIN CARBOXYL-TERMINAL HYDROLASE"/>
    <property type="match status" value="1"/>
</dbReference>
<dbReference type="InterPro" id="IPR033979">
    <property type="entry name" value="MINDY_domain"/>
</dbReference>